<dbReference type="Proteomes" id="UP000054558">
    <property type="component" value="Unassembled WGS sequence"/>
</dbReference>
<accession>A0A1Y1HR58</accession>
<feature type="chain" id="PRO_5012914553" description="GDSL esterase/lipase" evidence="3">
    <location>
        <begin position="25"/>
        <end position="415"/>
    </location>
</feature>
<dbReference type="GO" id="GO:0016788">
    <property type="term" value="F:hydrolase activity, acting on ester bonds"/>
    <property type="evidence" value="ECO:0007669"/>
    <property type="project" value="InterPro"/>
</dbReference>
<dbReference type="EMBL" id="DF236960">
    <property type="protein sequence ID" value="GAQ78308.1"/>
    <property type="molecule type" value="Genomic_DNA"/>
</dbReference>
<evidence type="ECO:0000256" key="1">
    <source>
        <dbReference type="ARBA" id="ARBA00008668"/>
    </source>
</evidence>
<comment type="similarity">
    <text evidence="1">Belongs to the 'GDSL' lipolytic enzyme family.</text>
</comment>
<evidence type="ECO:0000313" key="5">
    <source>
        <dbReference type="Proteomes" id="UP000054558"/>
    </source>
</evidence>
<dbReference type="Pfam" id="PF00657">
    <property type="entry name" value="Lipase_GDSL"/>
    <property type="match status" value="1"/>
</dbReference>
<name>A0A1Y1HR58_KLENI</name>
<dbReference type="PANTHER" id="PTHR45648">
    <property type="entry name" value="GDSL LIPASE/ACYLHYDROLASE FAMILY PROTEIN (AFU_ORTHOLOGUE AFUA_4G14700)"/>
    <property type="match status" value="1"/>
</dbReference>
<sequence length="415" mass="44869">MVPKVSIAALILVLVTSLFGPASTLPNRELLADVSFPTGSAPSLLSTNAFQSASGPPYSLYPSVPALFSFGDGGQDVGNVLYLGHDNSTKHYPFGTSFYNLTGRFSDGRVFADFFAQALGLPFLTPSLTPNGNFYQGASFASASSGRFNDTGDSDGFRGIPLLKQVDNFIQFQADARAYWAGFNSTYPPERIPRYPMPEFFSRAIYMVQSGGNDLLNFRNQGLTPADIPAFATNMTAVYETFVRALYATGARKFFIMNIGLFGCTPLSIRNNNGSCGVLTNALCSNIVNQTTALNSRLSTQLLNSSFVQGDFYQFNLDVFNNPAAFGVVNATGACCGSTTLSCPQLALALANTTAPYNGPVPLCPNPKEYLYWDTTHMSESMTRILAHDIFGGSKYGKPKNMLQTFILPDLLNLQ</sequence>
<proteinExistence type="inferred from homology"/>
<dbReference type="STRING" id="105231.A0A1Y1HR58"/>
<organism evidence="4 5">
    <name type="scientific">Klebsormidium nitens</name>
    <name type="common">Green alga</name>
    <name type="synonym">Ulothrix nitens</name>
    <dbReference type="NCBI Taxonomy" id="105231"/>
    <lineage>
        <taxon>Eukaryota</taxon>
        <taxon>Viridiplantae</taxon>
        <taxon>Streptophyta</taxon>
        <taxon>Klebsormidiophyceae</taxon>
        <taxon>Klebsormidiales</taxon>
        <taxon>Klebsormidiaceae</taxon>
        <taxon>Klebsormidium</taxon>
    </lineage>
</organism>
<keyword evidence="3" id="KW-0732">Signal</keyword>
<evidence type="ECO:0000256" key="2">
    <source>
        <dbReference type="ARBA" id="ARBA00022801"/>
    </source>
</evidence>
<dbReference type="Gene3D" id="3.40.50.1110">
    <property type="entry name" value="SGNH hydrolase"/>
    <property type="match status" value="1"/>
</dbReference>
<dbReference type="AlphaFoldDB" id="A0A1Y1HR58"/>
<keyword evidence="5" id="KW-1185">Reference proteome</keyword>
<keyword evidence="2" id="KW-0378">Hydrolase</keyword>
<reference evidence="4 5" key="1">
    <citation type="journal article" date="2014" name="Nat. Commun.">
        <title>Klebsormidium flaccidum genome reveals primary factors for plant terrestrial adaptation.</title>
        <authorList>
            <person name="Hori K."/>
            <person name="Maruyama F."/>
            <person name="Fujisawa T."/>
            <person name="Togashi T."/>
            <person name="Yamamoto N."/>
            <person name="Seo M."/>
            <person name="Sato S."/>
            <person name="Yamada T."/>
            <person name="Mori H."/>
            <person name="Tajima N."/>
            <person name="Moriyama T."/>
            <person name="Ikeuchi M."/>
            <person name="Watanabe M."/>
            <person name="Wada H."/>
            <person name="Kobayashi K."/>
            <person name="Saito M."/>
            <person name="Masuda T."/>
            <person name="Sasaki-Sekimoto Y."/>
            <person name="Mashiguchi K."/>
            <person name="Awai K."/>
            <person name="Shimojima M."/>
            <person name="Masuda S."/>
            <person name="Iwai M."/>
            <person name="Nobusawa T."/>
            <person name="Narise T."/>
            <person name="Kondo S."/>
            <person name="Saito H."/>
            <person name="Sato R."/>
            <person name="Murakawa M."/>
            <person name="Ihara Y."/>
            <person name="Oshima-Yamada Y."/>
            <person name="Ohtaka K."/>
            <person name="Satoh M."/>
            <person name="Sonobe K."/>
            <person name="Ishii M."/>
            <person name="Ohtani R."/>
            <person name="Kanamori-Sato M."/>
            <person name="Honoki R."/>
            <person name="Miyazaki D."/>
            <person name="Mochizuki H."/>
            <person name="Umetsu J."/>
            <person name="Higashi K."/>
            <person name="Shibata D."/>
            <person name="Kamiya Y."/>
            <person name="Sato N."/>
            <person name="Nakamura Y."/>
            <person name="Tabata S."/>
            <person name="Ida S."/>
            <person name="Kurokawa K."/>
            <person name="Ohta H."/>
        </authorList>
    </citation>
    <scope>NUCLEOTIDE SEQUENCE [LARGE SCALE GENOMIC DNA]</scope>
    <source>
        <strain evidence="4 5">NIES-2285</strain>
    </source>
</reference>
<dbReference type="PANTHER" id="PTHR45648:SF22">
    <property type="entry name" value="GDSL LIPASE_ACYLHYDROLASE FAMILY PROTEIN (AFU_ORTHOLOGUE AFUA_4G14700)"/>
    <property type="match status" value="1"/>
</dbReference>
<evidence type="ECO:0000313" key="4">
    <source>
        <dbReference type="EMBL" id="GAQ78308.1"/>
    </source>
</evidence>
<feature type="signal peptide" evidence="3">
    <location>
        <begin position="1"/>
        <end position="24"/>
    </location>
</feature>
<dbReference type="OrthoDB" id="1600564at2759"/>
<evidence type="ECO:0000256" key="3">
    <source>
        <dbReference type="SAM" id="SignalP"/>
    </source>
</evidence>
<gene>
    <name evidence="4" type="ORF">KFL_000110050</name>
</gene>
<dbReference type="InterPro" id="IPR051058">
    <property type="entry name" value="GDSL_Est/Lipase"/>
</dbReference>
<protein>
    <recommendedName>
        <fullName evidence="6">GDSL esterase/lipase</fullName>
    </recommendedName>
</protein>
<dbReference type="InterPro" id="IPR036514">
    <property type="entry name" value="SGNH_hydro_sf"/>
</dbReference>
<evidence type="ECO:0008006" key="6">
    <source>
        <dbReference type="Google" id="ProtNLM"/>
    </source>
</evidence>
<dbReference type="InterPro" id="IPR001087">
    <property type="entry name" value="GDSL"/>
</dbReference>